<dbReference type="Gene3D" id="2.30.110.10">
    <property type="entry name" value="Electron Transport, Fmn-binding Protein, Chain A"/>
    <property type="match status" value="1"/>
</dbReference>
<dbReference type="EMBL" id="CP003364">
    <property type="protein sequence ID" value="AGA25633.1"/>
    <property type="molecule type" value="Genomic_DNA"/>
</dbReference>
<accession>L0D9X1</accession>
<dbReference type="RefSeq" id="WP_015244809.1">
    <property type="nucleotide sequence ID" value="NC_019892.1"/>
</dbReference>
<feature type="domain" description="DUF447" evidence="2">
    <location>
        <begin position="127"/>
        <end position="178"/>
    </location>
</feature>
<evidence type="ECO:0000259" key="2">
    <source>
        <dbReference type="Pfam" id="PF20766"/>
    </source>
</evidence>
<dbReference type="Proteomes" id="UP000010798">
    <property type="component" value="Chromosome"/>
</dbReference>
<proteinExistence type="predicted"/>
<feature type="domain" description="DUF447" evidence="1">
    <location>
        <begin position="4"/>
        <end position="117"/>
    </location>
</feature>
<dbReference type="InterPro" id="IPR007386">
    <property type="entry name" value="DUF447_N"/>
</dbReference>
<sequence length="197" mass="21990">MILEGIVTTLDREGTLNVAPMGPQVDPAMRRFVLRPFQTSTTYRNLKVLHEGVFHVTDDVLLIAKAAIGRPVGPPTRPAEVVGGRIITDACRYFEFRVVELDDREPRTTITVEVVAHGRQRDFFGLNRGKHAVVEAAILATRTSILPLDAILADFDRLAILVEKTGGADEREAFELLRDHVSDVARRRILDSDDRQP</sequence>
<evidence type="ECO:0000313" key="3">
    <source>
        <dbReference type="EMBL" id="AGA25633.1"/>
    </source>
</evidence>
<protein>
    <recommendedName>
        <fullName evidence="5">DUF447 family protein</fullName>
    </recommendedName>
</protein>
<dbReference type="Pfam" id="PF04289">
    <property type="entry name" value="DUF447_N"/>
    <property type="match status" value="1"/>
</dbReference>
<dbReference type="AlphaFoldDB" id="L0D9X1"/>
<dbReference type="SUPFAM" id="SSF50475">
    <property type="entry name" value="FMN-binding split barrel"/>
    <property type="match status" value="1"/>
</dbReference>
<evidence type="ECO:0008006" key="5">
    <source>
        <dbReference type="Google" id="ProtNLM"/>
    </source>
</evidence>
<gene>
    <name evidence="3" type="ordered locus">Sinac_1244</name>
</gene>
<dbReference type="InterPro" id="IPR049288">
    <property type="entry name" value="DUF447_C"/>
</dbReference>
<dbReference type="OrthoDB" id="2112021at2"/>
<dbReference type="KEGG" id="saci:Sinac_1244"/>
<dbReference type="InterPro" id="IPR012349">
    <property type="entry name" value="Split_barrel_FMN-bd"/>
</dbReference>
<dbReference type="Pfam" id="PF20766">
    <property type="entry name" value="DUF447_C"/>
    <property type="match status" value="1"/>
</dbReference>
<organism evidence="3 4">
    <name type="scientific">Singulisphaera acidiphila (strain ATCC BAA-1392 / DSM 18658 / VKM B-2454 / MOB10)</name>
    <dbReference type="NCBI Taxonomy" id="886293"/>
    <lineage>
        <taxon>Bacteria</taxon>
        <taxon>Pseudomonadati</taxon>
        <taxon>Planctomycetota</taxon>
        <taxon>Planctomycetia</taxon>
        <taxon>Isosphaerales</taxon>
        <taxon>Isosphaeraceae</taxon>
        <taxon>Singulisphaera</taxon>
    </lineage>
</organism>
<dbReference type="Gene3D" id="1.20.58.290">
    <property type="entry name" value="Hypothetical membrane protein ta0354_69_121"/>
    <property type="match status" value="1"/>
</dbReference>
<dbReference type="eggNOG" id="COG2457">
    <property type="taxonomic scope" value="Bacteria"/>
</dbReference>
<dbReference type="HOGENOM" id="CLU_110565_1_0_0"/>
<dbReference type="STRING" id="886293.Sinac_1244"/>
<reference evidence="3 4" key="1">
    <citation type="submission" date="2012-02" db="EMBL/GenBank/DDBJ databases">
        <title>Complete sequence of chromosome of Singulisphaera acidiphila DSM 18658.</title>
        <authorList>
            <consortium name="US DOE Joint Genome Institute (JGI-PGF)"/>
            <person name="Lucas S."/>
            <person name="Copeland A."/>
            <person name="Lapidus A."/>
            <person name="Glavina del Rio T."/>
            <person name="Dalin E."/>
            <person name="Tice H."/>
            <person name="Bruce D."/>
            <person name="Goodwin L."/>
            <person name="Pitluck S."/>
            <person name="Peters L."/>
            <person name="Ovchinnikova G."/>
            <person name="Chertkov O."/>
            <person name="Kyrpides N."/>
            <person name="Mavromatis K."/>
            <person name="Ivanova N."/>
            <person name="Brettin T."/>
            <person name="Detter J.C."/>
            <person name="Han C."/>
            <person name="Larimer F."/>
            <person name="Land M."/>
            <person name="Hauser L."/>
            <person name="Markowitz V."/>
            <person name="Cheng J.-F."/>
            <person name="Hugenholtz P."/>
            <person name="Woyke T."/>
            <person name="Wu D."/>
            <person name="Tindall B."/>
            <person name="Pomrenke H."/>
            <person name="Brambilla E."/>
            <person name="Klenk H.-P."/>
            <person name="Eisen J.A."/>
        </authorList>
    </citation>
    <scope>NUCLEOTIDE SEQUENCE [LARGE SCALE GENOMIC DNA]</scope>
    <source>
        <strain evidence="4">ATCC BAA-1392 / DSM 18658 / VKM B-2454 / MOB10</strain>
    </source>
</reference>
<evidence type="ECO:0000259" key="1">
    <source>
        <dbReference type="Pfam" id="PF04289"/>
    </source>
</evidence>
<evidence type="ECO:0000313" key="4">
    <source>
        <dbReference type="Proteomes" id="UP000010798"/>
    </source>
</evidence>
<keyword evidence="4" id="KW-1185">Reference proteome</keyword>
<name>L0D9X1_SINAD</name>